<feature type="transmembrane region" description="Helical" evidence="1">
    <location>
        <begin position="241"/>
        <end position="261"/>
    </location>
</feature>
<sequence>MAITVLGVFFFLAGILAFAARPKYLLPILVFAAIFQGAAVFNLSGGIAYGLSPYYFIASLVFVKQLTFIEPVVLAYWPNLRFWLCFFVVVVVVMAMTMPFLFSGLPVYNPRAGVDEQYGSLTDLAFGFGNLSHIVYLILNASVLRAFFLASNFGPRELIGKAFDFSAGVVVIVGLYQWMHMMFGVPFPFDLIYSNAQIREAMPDDMQGYSRIFSTFPESSYCAAYLTAYLFYFIFAKNKDFVLSFFGVACVGVVLLCIALTGSTTGYLALMATALFALIVESYGKTKAFLYGVVTLLVFVLSIFAFALTPFGQELIIKTLLEKGDTLSTLHRLAADQRAIEIFFETFGLGVGLGSNRASSFISTTLSNFGLIGFLLMMFCVFLHLSWLWVNYNFSRKIQLPRMSAMWAFVSLLAAMILAIPDINWPIFWVVWGVSVVMSVQRTDYMPGVRVGL</sequence>
<proteinExistence type="predicted"/>
<name>A0ABT9SEI7_9BURK</name>
<gene>
    <name evidence="2" type="ORF">J2W36_004469</name>
</gene>
<dbReference type="Proteomes" id="UP001226867">
    <property type="component" value="Unassembled WGS sequence"/>
</dbReference>
<feature type="transmembrane region" description="Helical" evidence="1">
    <location>
        <begin position="162"/>
        <end position="179"/>
    </location>
</feature>
<evidence type="ECO:0000313" key="2">
    <source>
        <dbReference type="EMBL" id="MDP9902193.1"/>
    </source>
</evidence>
<comment type="caution">
    <text evidence="2">The sequence shown here is derived from an EMBL/GenBank/DDBJ whole genome shotgun (WGS) entry which is preliminary data.</text>
</comment>
<dbReference type="RefSeq" id="WP_307691946.1">
    <property type="nucleotide sequence ID" value="NZ_JAUSRO010000016.1"/>
</dbReference>
<protein>
    <recommendedName>
        <fullName evidence="4">O-antigen ligase domain-containing protein</fullName>
    </recommendedName>
</protein>
<keyword evidence="3" id="KW-1185">Reference proteome</keyword>
<feature type="transmembrane region" description="Helical" evidence="1">
    <location>
        <begin position="267"/>
        <end position="284"/>
    </location>
</feature>
<feature type="transmembrane region" description="Helical" evidence="1">
    <location>
        <begin position="404"/>
        <end position="421"/>
    </location>
</feature>
<reference evidence="2 3" key="1">
    <citation type="submission" date="2023-07" db="EMBL/GenBank/DDBJ databases">
        <title>Sorghum-associated microbial communities from plants grown in Nebraska, USA.</title>
        <authorList>
            <person name="Schachtman D."/>
        </authorList>
    </citation>
    <scope>NUCLEOTIDE SEQUENCE [LARGE SCALE GENOMIC DNA]</scope>
    <source>
        <strain evidence="2 3">DS1607</strain>
    </source>
</reference>
<keyword evidence="1" id="KW-1133">Transmembrane helix</keyword>
<keyword evidence="1" id="KW-0472">Membrane</keyword>
<feature type="transmembrane region" description="Helical" evidence="1">
    <location>
        <begin position="369"/>
        <end position="392"/>
    </location>
</feature>
<feature type="transmembrane region" description="Helical" evidence="1">
    <location>
        <begin position="29"/>
        <end position="62"/>
    </location>
</feature>
<keyword evidence="1" id="KW-0812">Transmembrane</keyword>
<feature type="transmembrane region" description="Helical" evidence="1">
    <location>
        <begin position="125"/>
        <end position="150"/>
    </location>
</feature>
<accession>A0ABT9SEI7</accession>
<feature type="transmembrane region" description="Helical" evidence="1">
    <location>
        <begin position="289"/>
        <end position="311"/>
    </location>
</feature>
<evidence type="ECO:0008006" key="4">
    <source>
        <dbReference type="Google" id="ProtNLM"/>
    </source>
</evidence>
<feature type="transmembrane region" description="Helical" evidence="1">
    <location>
        <begin position="212"/>
        <end position="234"/>
    </location>
</feature>
<feature type="transmembrane region" description="Helical" evidence="1">
    <location>
        <begin position="82"/>
        <end position="105"/>
    </location>
</feature>
<evidence type="ECO:0000256" key="1">
    <source>
        <dbReference type="SAM" id="Phobius"/>
    </source>
</evidence>
<dbReference type="EMBL" id="JAUSRO010000016">
    <property type="protein sequence ID" value="MDP9902193.1"/>
    <property type="molecule type" value="Genomic_DNA"/>
</dbReference>
<organism evidence="2 3">
    <name type="scientific">Variovorax ginsengisoli</name>
    <dbReference type="NCBI Taxonomy" id="363844"/>
    <lineage>
        <taxon>Bacteria</taxon>
        <taxon>Pseudomonadati</taxon>
        <taxon>Pseudomonadota</taxon>
        <taxon>Betaproteobacteria</taxon>
        <taxon>Burkholderiales</taxon>
        <taxon>Comamonadaceae</taxon>
        <taxon>Variovorax</taxon>
    </lineage>
</organism>
<evidence type="ECO:0000313" key="3">
    <source>
        <dbReference type="Proteomes" id="UP001226867"/>
    </source>
</evidence>